<sequence>MSEHSIGKITIADGIVVIQRDNQSIELQEGDSIYLNDIIEAKGGSVGIAFKDQTTMSIDAGSKMVVDEFVYDPETPTTGSMNANILSGNFSFVSGQIAKVGTDAMTVTTPVLTIGVRGTQVAGKASQEGEANQIVLLPNADGTVGQLLISNQSGSVLLTKAFESTTIVSSFMPPTVPVILPE</sequence>
<feature type="non-terminal residue" evidence="2">
    <location>
        <position position="182"/>
    </location>
</feature>
<dbReference type="InterPro" id="IPR006860">
    <property type="entry name" value="FecR"/>
</dbReference>
<feature type="domain" description="FecR protein" evidence="1">
    <location>
        <begin position="41"/>
        <end position="134"/>
    </location>
</feature>
<gene>
    <name evidence="2" type="ORF">METZ01_LOCUS393080</name>
</gene>
<reference evidence="2" key="1">
    <citation type="submission" date="2018-05" db="EMBL/GenBank/DDBJ databases">
        <authorList>
            <person name="Lanie J.A."/>
            <person name="Ng W.-L."/>
            <person name="Kazmierczak K.M."/>
            <person name="Andrzejewski T.M."/>
            <person name="Davidsen T.M."/>
            <person name="Wayne K.J."/>
            <person name="Tettelin H."/>
            <person name="Glass J.I."/>
            <person name="Rusch D."/>
            <person name="Podicherti R."/>
            <person name="Tsui H.-C.T."/>
            <person name="Winkler M.E."/>
        </authorList>
    </citation>
    <scope>NUCLEOTIDE SEQUENCE</scope>
</reference>
<proteinExistence type="predicted"/>
<organism evidence="2">
    <name type="scientific">marine metagenome</name>
    <dbReference type="NCBI Taxonomy" id="408172"/>
    <lineage>
        <taxon>unclassified sequences</taxon>
        <taxon>metagenomes</taxon>
        <taxon>ecological metagenomes</taxon>
    </lineage>
</organism>
<dbReference type="Pfam" id="PF04773">
    <property type="entry name" value="FecR"/>
    <property type="match status" value="1"/>
</dbReference>
<dbReference type="PANTHER" id="PTHR38731">
    <property type="entry name" value="LIPL45-RELATED LIPOPROTEIN-RELATED"/>
    <property type="match status" value="1"/>
</dbReference>
<name>A0A382V0Z7_9ZZZZ</name>
<dbReference type="AlphaFoldDB" id="A0A382V0Z7"/>
<dbReference type="EMBL" id="UINC01148382">
    <property type="protein sequence ID" value="SVD40226.1"/>
    <property type="molecule type" value="Genomic_DNA"/>
</dbReference>
<evidence type="ECO:0000313" key="2">
    <source>
        <dbReference type="EMBL" id="SVD40226.1"/>
    </source>
</evidence>
<evidence type="ECO:0000259" key="1">
    <source>
        <dbReference type="Pfam" id="PF04773"/>
    </source>
</evidence>
<accession>A0A382V0Z7</accession>
<protein>
    <recommendedName>
        <fullName evidence="1">FecR protein domain-containing protein</fullName>
    </recommendedName>
</protein>